<accession>A0A7W9EXU4</accession>
<gene>
    <name evidence="1" type="ORF">FHS94_003790</name>
</gene>
<dbReference type="EMBL" id="JACIJK010000017">
    <property type="protein sequence ID" value="MBB5716918.1"/>
    <property type="molecule type" value="Genomic_DNA"/>
</dbReference>
<protein>
    <submittedName>
        <fullName evidence="1">Uncharacterized protein</fullName>
    </submittedName>
</protein>
<dbReference type="Proteomes" id="UP000546200">
    <property type="component" value="Unassembled WGS sequence"/>
</dbReference>
<evidence type="ECO:0000313" key="2">
    <source>
        <dbReference type="Proteomes" id="UP000546200"/>
    </source>
</evidence>
<proteinExistence type="predicted"/>
<keyword evidence="2" id="KW-1185">Reference proteome</keyword>
<organism evidence="1 2">
    <name type="scientific">Sphingomonas aerophila</name>
    <dbReference type="NCBI Taxonomy" id="1344948"/>
    <lineage>
        <taxon>Bacteria</taxon>
        <taxon>Pseudomonadati</taxon>
        <taxon>Pseudomonadota</taxon>
        <taxon>Alphaproteobacteria</taxon>
        <taxon>Sphingomonadales</taxon>
        <taxon>Sphingomonadaceae</taxon>
        <taxon>Sphingomonas</taxon>
    </lineage>
</organism>
<dbReference type="AlphaFoldDB" id="A0A7W9EXU4"/>
<sequence>MEQINDGDLPVFNDEQVLAAQPSEYAIDVD</sequence>
<reference evidence="1 2" key="1">
    <citation type="submission" date="2020-08" db="EMBL/GenBank/DDBJ databases">
        <title>Genomic Encyclopedia of Type Strains, Phase IV (KMG-IV): sequencing the most valuable type-strain genomes for metagenomic binning, comparative biology and taxonomic classification.</title>
        <authorList>
            <person name="Goeker M."/>
        </authorList>
    </citation>
    <scope>NUCLEOTIDE SEQUENCE [LARGE SCALE GENOMIC DNA]</scope>
    <source>
        <strain evidence="1 2">DSM 100044</strain>
    </source>
</reference>
<comment type="caution">
    <text evidence="1">The sequence shown here is derived from an EMBL/GenBank/DDBJ whole genome shotgun (WGS) entry which is preliminary data.</text>
</comment>
<name>A0A7W9EXU4_9SPHN</name>
<evidence type="ECO:0000313" key="1">
    <source>
        <dbReference type="EMBL" id="MBB5716918.1"/>
    </source>
</evidence>